<name>A0A1I0USS4_9GAMM</name>
<comment type="caution">
    <text evidence="1">The sequence shown here is derived from an EMBL/GenBank/DDBJ whole genome shotgun (WGS) entry which is preliminary data.</text>
</comment>
<dbReference type="EMBL" id="WTFN01000081">
    <property type="protein sequence ID" value="MWK59095.1"/>
    <property type="molecule type" value="Genomic_DNA"/>
</dbReference>
<dbReference type="AlphaFoldDB" id="A0A1I0USS4"/>
<dbReference type="Gene3D" id="1.10.260.40">
    <property type="entry name" value="lambda repressor-like DNA-binding domains"/>
    <property type="match status" value="1"/>
</dbReference>
<reference evidence="1 2" key="1">
    <citation type="submission" date="2019-12" db="EMBL/GenBank/DDBJ databases">
        <title>Draft genome sequence of Pseudomonas otitidis recovered from a chicken carcass.</title>
        <authorList>
            <person name="Vieira T.R."/>
            <person name="Oliviera E.F.C."/>
            <person name="Silva N.M.V."/>
            <person name="Sambrano G.E."/>
            <person name="Cibulski S.P."/>
            <person name="Cardoso M.R.I."/>
        </authorList>
    </citation>
    <scope>NUCLEOTIDE SEQUENCE [LARGE SCALE GENOMIC DNA]</scope>
    <source>
        <strain evidence="1 2">25_K</strain>
    </source>
</reference>
<protein>
    <submittedName>
        <fullName evidence="1">DNA-binding protein</fullName>
    </submittedName>
</protein>
<dbReference type="Proteomes" id="UP000461288">
    <property type="component" value="Unassembled WGS sequence"/>
</dbReference>
<dbReference type="InterPro" id="IPR010982">
    <property type="entry name" value="Lambda_DNA-bd_dom_sf"/>
</dbReference>
<dbReference type="GO" id="GO:0003677">
    <property type="term" value="F:DNA binding"/>
    <property type="evidence" value="ECO:0007669"/>
    <property type="project" value="UniProtKB-KW"/>
</dbReference>
<keyword evidence="1" id="KW-0238">DNA-binding</keyword>
<evidence type="ECO:0000313" key="2">
    <source>
        <dbReference type="Proteomes" id="UP000461288"/>
    </source>
</evidence>
<evidence type="ECO:0000313" key="1">
    <source>
        <dbReference type="EMBL" id="MWK59095.1"/>
    </source>
</evidence>
<sequence>MDAVRNRALQLIRAVGPKHLSELGGKNYERWRNISGGKIRISTEEVGILAEAYPQFALWLISGRTEPENGHISPDGAPSA</sequence>
<dbReference type="STRING" id="319939.SAMN05216263_12380"/>
<organism evidence="1 2">
    <name type="scientific">Metapseudomonas otitidis</name>
    <dbReference type="NCBI Taxonomy" id="319939"/>
    <lineage>
        <taxon>Bacteria</taxon>
        <taxon>Pseudomonadati</taxon>
        <taxon>Pseudomonadota</taxon>
        <taxon>Gammaproteobacteria</taxon>
        <taxon>Pseudomonadales</taxon>
        <taxon>Pseudomonadaceae</taxon>
        <taxon>Metapseudomonas</taxon>
    </lineage>
</organism>
<gene>
    <name evidence="1" type="ORF">GO594_24175</name>
</gene>
<proteinExistence type="predicted"/>
<accession>A0A1I0USS4</accession>